<dbReference type="AlphaFoldDB" id="A0A9Q0AMR1"/>
<keyword evidence="6" id="KW-0560">Oxidoreductase</keyword>
<dbReference type="Gene3D" id="3.50.50.60">
    <property type="entry name" value="FAD/NAD(P)-binding domain"/>
    <property type="match status" value="1"/>
</dbReference>
<evidence type="ECO:0000313" key="9">
    <source>
        <dbReference type="Proteomes" id="UP000829685"/>
    </source>
</evidence>
<reference evidence="8" key="1">
    <citation type="submission" date="2021-03" db="EMBL/GenBank/DDBJ databases">
        <title>Revisited historic fungal species revealed as producer of novel bioactive compounds through whole genome sequencing and comparative genomics.</title>
        <authorList>
            <person name="Vignolle G.A."/>
            <person name="Hochenegger N."/>
            <person name="Mach R.L."/>
            <person name="Mach-Aigner A.R."/>
            <person name="Javad Rahimi M."/>
            <person name="Salim K.A."/>
            <person name="Chan C.M."/>
            <person name="Lim L.B.L."/>
            <person name="Cai F."/>
            <person name="Druzhinina I.S."/>
            <person name="U'Ren J.M."/>
            <person name="Derntl C."/>
        </authorList>
    </citation>
    <scope>NUCLEOTIDE SEQUENCE</scope>
    <source>
        <strain evidence="8">TUCIM 5799</strain>
    </source>
</reference>
<dbReference type="InterPro" id="IPR036188">
    <property type="entry name" value="FAD/NAD-bd_sf"/>
</dbReference>
<keyword evidence="9" id="KW-1185">Reference proteome</keyword>
<accession>A0A9Q0AMR1</accession>
<comment type="pathway">
    <text evidence="2">Secondary metabolite biosynthesis.</text>
</comment>
<dbReference type="GO" id="GO:0004497">
    <property type="term" value="F:monooxygenase activity"/>
    <property type="evidence" value="ECO:0007669"/>
    <property type="project" value="InterPro"/>
</dbReference>
<feature type="domain" description="FAD-binding" evidence="7">
    <location>
        <begin position="9"/>
        <end position="347"/>
    </location>
</feature>
<evidence type="ECO:0000256" key="2">
    <source>
        <dbReference type="ARBA" id="ARBA00005179"/>
    </source>
</evidence>
<keyword evidence="5" id="KW-0274">FAD</keyword>
<dbReference type="InterPro" id="IPR050562">
    <property type="entry name" value="FAD_mOase_fung"/>
</dbReference>
<evidence type="ECO:0000256" key="6">
    <source>
        <dbReference type="ARBA" id="ARBA00023002"/>
    </source>
</evidence>
<dbReference type="PANTHER" id="PTHR47356:SF2">
    <property type="entry name" value="FAD-BINDING DOMAIN-CONTAINING PROTEIN-RELATED"/>
    <property type="match status" value="1"/>
</dbReference>
<dbReference type="PANTHER" id="PTHR47356">
    <property type="entry name" value="FAD-DEPENDENT MONOOXYGENASE ASQG-RELATED"/>
    <property type="match status" value="1"/>
</dbReference>
<name>A0A9Q0AMR1_9PEZI</name>
<evidence type="ECO:0000313" key="8">
    <source>
        <dbReference type="EMBL" id="KAI1865768.1"/>
    </source>
</evidence>
<dbReference type="Pfam" id="PF01494">
    <property type="entry name" value="FAD_binding_3"/>
    <property type="match status" value="1"/>
</dbReference>
<comment type="cofactor">
    <cofactor evidence="1">
        <name>FAD</name>
        <dbReference type="ChEBI" id="CHEBI:57692"/>
    </cofactor>
</comment>
<keyword evidence="4" id="KW-0285">Flavoprotein</keyword>
<dbReference type="Proteomes" id="UP000829685">
    <property type="component" value="Unassembled WGS sequence"/>
</dbReference>
<dbReference type="PRINTS" id="PR00420">
    <property type="entry name" value="RNGMNOXGNASE"/>
</dbReference>
<comment type="similarity">
    <text evidence="3">Belongs to the paxM FAD-dependent monooxygenase family.</text>
</comment>
<dbReference type="SUPFAM" id="SSF51905">
    <property type="entry name" value="FAD/NAD(P)-binding domain"/>
    <property type="match status" value="1"/>
</dbReference>
<dbReference type="GO" id="GO:0071949">
    <property type="term" value="F:FAD binding"/>
    <property type="evidence" value="ECO:0007669"/>
    <property type="project" value="InterPro"/>
</dbReference>
<evidence type="ECO:0000256" key="5">
    <source>
        <dbReference type="ARBA" id="ARBA00022827"/>
    </source>
</evidence>
<proteinExistence type="inferred from homology"/>
<evidence type="ECO:0000259" key="7">
    <source>
        <dbReference type="Pfam" id="PF01494"/>
    </source>
</evidence>
<dbReference type="EMBL" id="JAFIMR010000021">
    <property type="protein sequence ID" value="KAI1865768.1"/>
    <property type="molecule type" value="Genomic_DNA"/>
</dbReference>
<evidence type="ECO:0000256" key="4">
    <source>
        <dbReference type="ARBA" id="ARBA00022630"/>
    </source>
</evidence>
<sequence length="490" mass="54274">MASSPPRHSVVIVGGGLTGLVLALMLQRLKVDYVLLEAYDSVTPNVGASIGLWPNGLRVLDQLGVYEDICKVAQPVDRSIIGDGRTGATLMTRRYGPVMKARHGYVNMFMERYELLRVLYHHVVEKHRIFVNKKVIRVETHDEKATVYTKDGSVFEAQCVVGADGVHSSVRRELWRNADDSDPTAIPKCDRQNIRCEHACIFGIAKPMPEVQPGEVIGASTQGTAAGLMVGPKQELFTFWFWQLPEEMRSCPIGAIPRFGEDDKKRELERAASVILTSSGLRFQDVAENLQSSAVTALPHFVLRRWHFGRLIVIGDAAHKFNPLVGQGGNSCIESCASLVNALQSTLGTRLSSSPAAWSVTALSEAFTAVERQRVGRLVDMVEKCQEAMRNTAWETPRRQLMSKYVAPLLTLSQFANIYSDLITAGVRLNDPVPRAIHHEWLYDDERQDLPNGFSAYQTMTAIGLLTAAAAVLFQNQHSLARILARLKIA</sequence>
<evidence type="ECO:0000256" key="3">
    <source>
        <dbReference type="ARBA" id="ARBA00007992"/>
    </source>
</evidence>
<comment type="caution">
    <text evidence="8">The sequence shown here is derived from an EMBL/GenBank/DDBJ whole genome shotgun (WGS) entry which is preliminary data.</text>
</comment>
<evidence type="ECO:0000256" key="1">
    <source>
        <dbReference type="ARBA" id="ARBA00001974"/>
    </source>
</evidence>
<gene>
    <name evidence="8" type="ORF">JX265_008091</name>
</gene>
<protein>
    <recommendedName>
        <fullName evidence="7">FAD-binding domain-containing protein</fullName>
    </recommendedName>
</protein>
<organism evidence="8 9">
    <name type="scientific">Neoarthrinium moseri</name>
    <dbReference type="NCBI Taxonomy" id="1658444"/>
    <lineage>
        <taxon>Eukaryota</taxon>
        <taxon>Fungi</taxon>
        <taxon>Dikarya</taxon>
        <taxon>Ascomycota</taxon>
        <taxon>Pezizomycotina</taxon>
        <taxon>Sordariomycetes</taxon>
        <taxon>Xylariomycetidae</taxon>
        <taxon>Amphisphaeriales</taxon>
        <taxon>Apiosporaceae</taxon>
        <taxon>Neoarthrinium</taxon>
    </lineage>
</organism>
<dbReference type="InterPro" id="IPR002938">
    <property type="entry name" value="FAD-bd"/>
</dbReference>